<evidence type="ECO:0000256" key="1">
    <source>
        <dbReference type="SAM" id="MobiDB-lite"/>
    </source>
</evidence>
<keyword evidence="4" id="KW-1185">Reference proteome</keyword>
<dbReference type="PANTHER" id="PTHR24413">
    <property type="entry name" value="SPECKLE-TYPE POZ PROTEIN"/>
    <property type="match status" value="1"/>
</dbReference>
<dbReference type="PROSITE" id="PS50097">
    <property type="entry name" value="BTB"/>
    <property type="match status" value="1"/>
</dbReference>
<reference evidence="3 4" key="1">
    <citation type="submission" date="2023-10" db="EMBL/GenBank/DDBJ databases">
        <title>Draft genome sequence of Xylaria bambusicola isolate GMP-LS, the root and basal stem rot pathogen of sugarcane in Indonesia.</title>
        <authorList>
            <person name="Selvaraj P."/>
            <person name="Muralishankar V."/>
            <person name="Muruganantham S."/>
            <person name="Sp S."/>
            <person name="Haryani S."/>
            <person name="Lau K.J.X."/>
            <person name="Naqvi N.I."/>
        </authorList>
    </citation>
    <scope>NUCLEOTIDE SEQUENCE [LARGE SCALE GENOMIC DNA]</scope>
    <source>
        <strain evidence="3">GMP-LS</strain>
    </source>
</reference>
<gene>
    <name evidence="3" type="ORF">RRF57_012123</name>
</gene>
<feature type="region of interest" description="Disordered" evidence="1">
    <location>
        <begin position="141"/>
        <end position="160"/>
    </location>
</feature>
<dbReference type="Pfam" id="PF00651">
    <property type="entry name" value="BTB"/>
    <property type="match status" value="1"/>
</dbReference>
<name>A0AAN7ZDG5_9PEZI</name>
<evidence type="ECO:0000259" key="2">
    <source>
        <dbReference type="PROSITE" id="PS50097"/>
    </source>
</evidence>
<dbReference type="AlphaFoldDB" id="A0AAN7ZDG5"/>
<sequence length="202" mass="23677">MKMVNHSSRFLESGMFSDVTVKCGDKTWNLHRNILSTRCQFFRKELQANTFKESTEQLIELHDAGPDEVFWAIYYIYTTRLPEDFMTLVENSPSAITRLIDLFNVADFFTLDALCDHTCHILRDILHEHAMKIYEFLKKEKGRNSQEEDGPDFQSYDDKPERAVKRVKLHRQPEYATAPTSRSLLNTPGGPSRTFKHYLDEY</sequence>
<comment type="caution">
    <text evidence="3">The sequence shown here is derived from an EMBL/GenBank/DDBJ whole genome shotgun (WGS) entry which is preliminary data.</text>
</comment>
<dbReference type="Proteomes" id="UP001305414">
    <property type="component" value="Unassembled WGS sequence"/>
</dbReference>
<dbReference type="InterPro" id="IPR000210">
    <property type="entry name" value="BTB/POZ_dom"/>
</dbReference>
<feature type="domain" description="BTB" evidence="2">
    <location>
        <begin position="17"/>
        <end position="85"/>
    </location>
</feature>
<dbReference type="SUPFAM" id="SSF54695">
    <property type="entry name" value="POZ domain"/>
    <property type="match status" value="1"/>
</dbReference>
<dbReference type="SMART" id="SM00225">
    <property type="entry name" value="BTB"/>
    <property type="match status" value="1"/>
</dbReference>
<dbReference type="InterPro" id="IPR011333">
    <property type="entry name" value="SKP1/BTB/POZ_sf"/>
</dbReference>
<proteinExistence type="predicted"/>
<dbReference type="EMBL" id="JAWHQM010000068">
    <property type="protein sequence ID" value="KAK5636411.1"/>
    <property type="molecule type" value="Genomic_DNA"/>
</dbReference>
<organism evidence="3 4">
    <name type="scientific">Xylaria bambusicola</name>
    <dbReference type="NCBI Taxonomy" id="326684"/>
    <lineage>
        <taxon>Eukaryota</taxon>
        <taxon>Fungi</taxon>
        <taxon>Dikarya</taxon>
        <taxon>Ascomycota</taxon>
        <taxon>Pezizomycotina</taxon>
        <taxon>Sordariomycetes</taxon>
        <taxon>Xylariomycetidae</taxon>
        <taxon>Xylariales</taxon>
        <taxon>Xylariaceae</taxon>
        <taxon>Xylaria</taxon>
    </lineage>
</organism>
<protein>
    <recommendedName>
        <fullName evidence="2">BTB domain-containing protein</fullName>
    </recommendedName>
</protein>
<dbReference type="Gene3D" id="3.30.710.10">
    <property type="entry name" value="Potassium Channel Kv1.1, Chain A"/>
    <property type="match status" value="1"/>
</dbReference>
<evidence type="ECO:0000313" key="4">
    <source>
        <dbReference type="Proteomes" id="UP001305414"/>
    </source>
</evidence>
<accession>A0AAN7ZDG5</accession>
<evidence type="ECO:0000313" key="3">
    <source>
        <dbReference type="EMBL" id="KAK5636411.1"/>
    </source>
</evidence>
<dbReference type="CDD" id="cd18186">
    <property type="entry name" value="BTB_POZ_ZBTB_KLHL-like"/>
    <property type="match status" value="1"/>
</dbReference>